<dbReference type="InterPro" id="IPR047951">
    <property type="entry name" value="Transpos_ISL3"/>
</dbReference>
<evidence type="ECO:0000259" key="1">
    <source>
        <dbReference type="Pfam" id="PF01610"/>
    </source>
</evidence>
<feature type="domain" description="Transposase IS204/IS1001/IS1096/IS1165 DDE" evidence="1">
    <location>
        <begin position="7"/>
        <end position="199"/>
    </location>
</feature>
<accession>A0AAX3NIA9</accession>
<organism evidence="2 3">
    <name type="scientific">Bifidobacterium breve</name>
    <dbReference type="NCBI Taxonomy" id="1685"/>
    <lineage>
        <taxon>Bacteria</taxon>
        <taxon>Bacillati</taxon>
        <taxon>Actinomycetota</taxon>
        <taxon>Actinomycetes</taxon>
        <taxon>Bifidobacteriales</taxon>
        <taxon>Bifidobacteriaceae</taxon>
        <taxon>Bifidobacterium</taxon>
    </lineage>
</organism>
<name>A0AAX3NIA9_BIFBR</name>
<dbReference type="RefSeq" id="WP_221887005.1">
    <property type="nucleotide sequence ID" value="NZ_BCXT01000057.1"/>
</dbReference>
<dbReference type="PANTHER" id="PTHR33498:SF1">
    <property type="entry name" value="TRANSPOSASE FOR INSERTION SEQUENCE ELEMENT IS1557"/>
    <property type="match status" value="1"/>
</dbReference>
<dbReference type="PANTHER" id="PTHR33498">
    <property type="entry name" value="TRANSPOSASE FOR INSERTION SEQUENCE ELEMENT IS1557"/>
    <property type="match status" value="1"/>
</dbReference>
<sequence length="216" mass="24644">MTRRSGGASIWIVTGDGARRIDSCVHEWCPNAERVPDGFHIVSWMADALGKISRRLWNQARGNGDDEAARRMRGVRYAVLKNPDRLAGRQDESPTALRNTDPRGRLYRARQLKELLRGLLGHPIGQAEDELKHWVFRASRSRIPEIVESARKIRRRRPDILRTIGSGYPNARLEAFNNRIKVTIRMAYGFQRVTNLISLIMLRCGGLDIRLPEPVS</sequence>
<dbReference type="EMBL" id="CP118083">
    <property type="protein sequence ID" value="WEB54751.1"/>
    <property type="molecule type" value="Genomic_DNA"/>
</dbReference>
<proteinExistence type="predicted"/>
<protein>
    <submittedName>
        <fullName evidence="2">Transposase</fullName>
    </submittedName>
</protein>
<dbReference type="Pfam" id="PF01610">
    <property type="entry name" value="DDE_Tnp_ISL3"/>
    <property type="match status" value="1"/>
</dbReference>
<evidence type="ECO:0000313" key="3">
    <source>
        <dbReference type="Proteomes" id="UP001219009"/>
    </source>
</evidence>
<dbReference type="Proteomes" id="UP001219009">
    <property type="component" value="Chromosome"/>
</dbReference>
<evidence type="ECO:0000313" key="2">
    <source>
        <dbReference type="EMBL" id="WEB54751.1"/>
    </source>
</evidence>
<reference evidence="2" key="1">
    <citation type="submission" date="2023-02" db="EMBL/GenBank/DDBJ databases">
        <authorList>
            <person name="Whidbey C."/>
        </authorList>
    </citation>
    <scope>NUCLEOTIDE SEQUENCE</scope>
    <source>
        <strain evidence="2">VSI11</strain>
    </source>
</reference>
<dbReference type="AlphaFoldDB" id="A0AAX3NIA9"/>
<gene>
    <name evidence="2" type="ORF">PUW55_11345</name>
</gene>
<dbReference type="InterPro" id="IPR002560">
    <property type="entry name" value="Transposase_DDE"/>
</dbReference>